<accession>A0A0N4XM36</accession>
<dbReference type="Proteomes" id="UP000271162">
    <property type="component" value="Unassembled WGS sequence"/>
</dbReference>
<sequence length="89" mass="10333">MRYERMGMVFAGRSEGKEEKATKEWTALISRGANPMASTMQQFRYFTDLIGIGCVGLFEDFRKRTTCRCFPGSSFWLLVDHWDPLMFCS</sequence>
<evidence type="ECO:0000313" key="3">
    <source>
        <dbReference type="WBParaSite" id="NBR_0000358801-mRNA-1"/>
    </source>
</evidence>
<reference evidence="3" key="1">
    <citation type="submission" date="2017-02" db="UniProtKB">
        <authorList>
            <consortium name="WormBaseParasite"/>
        </authorList>
    </citation>
    <scope>IDENTIFICATION</scope>
</reference>
<dbReference type="AlphaFoldDB" id="A0A0N4XM36"/>
<protein>
    <submittedName>
        <fullName evidence="1 3">Uncharacterized protein</fullName>
    </submittedName>
</protein>
<evidence type="ECO:0000313" key="1">
    <source>
        <dbReference type="EMBL" id="VDL67178.1"/>
    </source>
</evidence>
<reference evidence="1 2" key="2">
    <citation type="submission" date="2018-11" db="EMBL/GenBank/DDBJ databases">
        <authorList>
            <consortium name="Pathogen Informatics"/>
        </authorList>
    </citation>
    <scope>NUCLEOTIDE SEQUENCE [LARGE SCALE GENOMIC DNA]</scope>
</reference>
<keyword evidence="2" id="KW-1185">Reference proteome</keyword>
<evidence type="ECO:0000313" key="2">
    <source>
        <dbReference type="Proteomes" id="UP000271162"/>
    </source>
</evidence>
<name>A0A0N4XM36_NIPBR</name>
<organism evidence="3">
    <name type="scientific">Nippostrongylus brasiliensis</name>
    <name type="common">Rat hookworm</name>
    <dbReference type="NCBI Taxonomy" id="27835"/>
    <lineage>
        <taxon>Eukaryota</taxon>
        <taxon>Metazoa</taxon>
        <taxon>Ecdysozoa</taxon>
        <taxon>Nematoda</taxon>
        <taxon>Chromadorea</taxon>
        <taxon>Rhabditida</taxon>
        <taxon>Rhabditina</taxon>
        <taxon>Rhabditomorpha</taxon>
        <taxon>Strongyloidea</taxon>
        <taxon>Heligmosomidae</taxon>
        <taxon>Nippostrongylus</taxon>
    </lineage>
</organism>
<dbReference type="WBParaSite" id="NBR_0000358801-mRNA-1">
    <property type="protein sequence ID" value="NBR_0000358801-mRNA-1"/>
    <property type="gene ID" value="NBR_0000358801"/>
</dbReference>
<gene>
    <name evidence="1" type="ORF">NBR_LOCUS3589</name>
</gene>
<dbReference type="EMBL" id="UYSL01005540">
    <property type="protein sequence ID" value="VDL67178.1"/>
    <property type="molecule type" value="Genomic_DNA"/>
</dbReference>
<proteinExistence type="predicted"/>